<dbReference type="EMBL" id="SMCO01000047">
    <property type="protein sequence ID" value="TCV78080.1"/>
    <property type="molecule type" value="Genomic_DNA"/>
</dbReference>
<gene>
    <name evidence="1" type="ORF">EDC63_1473</name>
</gene>
<accession>A0A4R3XTR6</accession>
<keyword evidence="2" id="KW-1185">Reference proteome</keyword>
<name>A0A4R3XTR6_9PROT</name>
<evidence type="ECO:0000313" key="1">
    <source>
        <dbReference type="EMBL" id="TCV78080.1"/>
    </source>
</evidence>
<proteinExistence type="predicted"/>
<reference evidence="1 2" key="1">
    <citation type="submission" date="2019-03" db="EMBL/GenBank/DDBJ databases">
        <title>Genomic Encyclopedia of Type Strains, Phase IV (KMG-IV): sequencing the most valuable type-strain genomes for metagenomic binning, comparative biology and taxonomic classification.</title>
        <authorList>
            <person name="Goeker M."/>
        </authorList>
    </citation>
    <scope>NUCLEOTIDE SEQUENCE [LARGE SCALE GENOMIC DNA]</scope>
    <source>
        <strain evidence="1 2">DSM 100309</strain>
    </source>
</reference>
<organism evidence="1 2">
    <name type="scientific">Sulfurirhabdus autotrophica</name>
    <dbReference type="NCBI Taxonomy" id="1706046"/>
    <lineage>
        <taxon>Bacteria</taxon>
        <taxon>Pseudomonadati</taxon>
        <taxon>Pseudomonadota</taxon>
        <taxon>Betaproteobacteria</taxon>
        <taxon>Nitrosomonadales</taxon>
        <taxon>Sulfuricellaceae</taxon>
        <taxon>Sulfurirhabdus</taxon>
    </lineage>
</organism>
<sequence length="33" mass="3794">MIVSNAQLIDVIQKLCKNIQPVDFMAMIYLLIN</sequence>
<comment type="caution">
    <text evidence="1">The sequence shown here is derived from an EMBL/GenBank/DDBJ whole genome shotgun (WGS) entry which is preliminary data.</text>
</comment>
<dbReference type="AlphaFoldDB" id="A0A4R3XTR6"/>
<protein>
    <submittedName>
        <fullName evidence="1">Uncharacterized protein</fullName>
    </submittedName>
</protein>
<evidence type="ECO:0000313" key="2">
    <source>
        <dbReference type="Proteomes" id="UP000295367"/>
    </source>
</evidence>
<dbReference type="Proteomes" id="UP000295367">
    <property type="component" value="Unassembled WGS sequence"/>
</dbReference>